<protein>
    <submittedName>
        <fullName evidence="2">Uncharacterized protein</fullName>
    </submittedName>
</protein>
<keyword evidence="3" id="KW-1185">Reference proteome</keyword>
<proteinExistence type="predicted"/>
<reference evidence="3" key="1">
    <citation type="submission" date="2016-10" db="EMBL/GenBank/DDBJ databases">
        <authorList>
            <person name="Varghese N."/>
            <person name="Submissions S."/>
        </authorList>
    </citation>
    <scope>NUCLEOTIDE SEQUENCE [LARGE SCALE GENOMIC DNA]</scope>
    <source>
        <strain evidence="3">LMG 26031</strain>
    </source>
</reference>
<gene>
    <name evidence="2" type="ORF">SAMN05192539_1002107</name>
</gene>
<feature type="region of interest" description="Disordered" evidence="1">
    <location>
        <begin position="23"/>
        <end position="84"/>
    </location>
</feature>
<evidence type="ECO:0000256" key="1">
    <source>
        <dbReference type="SAM" id="MobiDB-lite"/>
    </source>
</evidence>
<dbReference type="EMBL" id="FNYE01000002">
    <property type="protein sequence ID" value="SEI51258.1"/>
    <property type="molecule type" value="Genomic_DNA"/>
</dbReference>
<sequence>MLRCVIRFRYYPEIALTRALWSGSRHPTTTGKRPSLGRGPMPDAVGETRRATPATVGSRAQDPVPYHPSSALQPRRSRPFRRIE</sequence>
<organism evidence="2 3">
    <name type="scientific">Paraburkholderia diazotrophica</name>
    <dbReference type="NCBI Taxonomy" id="667676"/>
    <lineage>
        <taxon>Bacteria</taxon>
        <taxon>Pseudomonadati</taxon>
        <taxon>Pseudomonadota</taxon>
        <taxon>Betaproteobacteria</taxon>
        <taxon>Burkholderiales</taxon>
        <taxon>Burkholderiaceae</taxon>
        <taxon>Paraburkholderia</taxon>
    </lineage>
</organism>
<evidence type="ECO:0000313" key="2">
    <source>
        <dbReference type="EMBL" id="SEI51258.1"/>
    </source>
</evidence>
<feature type="compositionally biased region" description="Basic residues" evidence="1">
    <location>
        <begin position="75"/>
        <end position="84"/>
    </location>
</feature>
<evidence type="ECO:0000313" key="3">
    <source>
        <dbReference type="Proteomes" id="UP000198866"/>
    </source>
</evidence>
<dbReference type="AlphaFoldDB" id="A0A1H6R5U5"/>
<dbReference type="Proteomes" id="UP000198866">
    <property type="component" value="Unassembled WGS sequence"/>
</dbReference>
<name>A0A1H6R5U5_9BURK</name>
<accession>A0A1H6R5U5</accession>
<dbReference type="STRING" id="667676.SAMN05192539_1002107"/>